<evidence type="ECO:0000313" key="2">
    <source>
        <dbReference type="EMBL" id="SKC95461.1"/>
    </source>
</evidence>
<evidence type="ECO:0000313" key="3">
    <source>
        <dbReference type="Proteomes" id="UP000190166"/>
    </source>
</evidence>
<keyword evidence="3" id="KW-1185">Reference proteome</keyword>
<sequence>MPYKKETILPLVEKLKQLNDYENIAGTIQSGVDFLTGHTYETPPVFPTAEAARQMGHFISLLQIPDHWDDNDRLILKLISPPLTWNECKETFLTTIIPMLDMPGTSSSIVLRFSYFTSYLQQRGCTPEEIGSLMISYSRDGNNFDLAPLKFTPLRKFLQDLIKSAEPHVINAYVNTWRKKGWNSLFFRLLTKGHPDREMEYLESILLLPEYLPDQQAVSRVLLQNNLGKYEPLIEKTTTQLAAVPDYAAALSGYYLLAGHLPEKYNQRLLKAAYDFLDMPVAVPYTPESGYSKVTGNVPPNNMPPGVLAVRGLLHLDRPAAVPYLGNLLSQKRSLHPEAFQVLADELQEQAAPMLLHALENDYDARTVLPVLSQLNKALYIDQLWPYTLHKLKSVRTLVAVILAEHPQALERAAELLGHKKADQRLTAVQILSKLDNPHARELLQLALHKEVNDDARDLMLETLGGHTLTDTDDLVLVTKLVMFAKKRHKLSKPAEKWLDDKALPPLYLLDGTVMTTDMMRFLIYRMSRVTEVHADVEAKPLLRLIDRSRSGDFARALYKAYADQGGDLKLKYLMTLTALLGDDLLADTLREDIQLWITTKRLKMAEHGVGALALHGSNKALREVEFFSRRYRFRKAVVGAAALRALELTATERGMTLHELIDSLVPDFGFDGLYRSFEVKNETYRAFLDSNFKPAYLNDKGRRLKAIPVATPRDIRNAFKALPKEMADTIRVQTQRLELFLEEQRKWSAAKWQAVFQQNPVMSAFATRLVWALFDEADQLITAFYCDENITPKTVTGDVLTIPGNTHIRILHPVHLDAATLQQWKNKFNELPVEPVFPQLERPVTLSQGYAAVEYDYGDASMENGLPSGYMEQEG</sequence>
<evidence type="ECO:0000259" key="1">
    <source>
        <dbReference type="Pfam" id="PF13569"/>
    </source>
</evidence>
<reference evidence="3" key="1">
    <citation type="submission" date="2017-02" db="EMBL/GenBank/DDBJ databases">
        <authorList>
            <person name="Varghese N."/>
            <person name="Submissions S."/>
        </authorList>
    </citation>
    <scope>NUCLEOTIDE SEQUENCE [LARGE SCALE GENOMIC DNA]</scope>
    <source>
        <strain evidence="3">DSM 18108</strain>
    </source>
</reference>
<dbReference type="Pfam" id="PF13569">
    <property type="entry name" value="DUF4132"/>
    <property type="match status" value="1"/>
</dbReference>
<dbReference type="Proteomes" id="UP000190166">
    <property type="component" value="Unassembled WGS sequence"/>
</dbReference>
<protein>
    <submittedName>
        <fullName evidence="2">HEAT repeat</fullName>
    </submittedName>
</protein>
<dbReference type="Gene3D" id="1.25.10.10">
    <property type="entry name" value="Leucine-rich Repeat Variant"/>
    <property type="match status" value="1"/>
</dbReference>
<dbReference type="STRING" id="393003.SAMN05660461_0394"/>
<accession>A0A1T5N4Q1</accession>
<dbReference type="InterPro" id="IPR025406">
    <property type="entry name" value="DUF4132"/>
</dbReference>
<dbReference type="InterPro" id="IPR011989">
    <property type="entry name" value="ARM-like"/>
</dbReference>
<gene>
    <name evidence="2" type="ORF">SAMN05660461_0394</name>
</gene>
<feature type="domain" description="DUF4132" evidence="1">
    <location>
        <begin position="702"/>
        <end position="847"/>
    </location>
</feature>
<organism evidence="2 3">
    <name type="scientific">Chitinophaga ginsengisegetis</name>
    <dbReference type="NCBI Taxonomy" id="393003"/>
    <lineage>
        <taxon>Bacteria</taxon>
        <taxon>Pseudomonadati</taxon>
        <taxon>Bacteroidota</taxon>
        <taxon>Chitinophagia</taxon>
        <taxon>Chitinophagales</taxon>
        <taxon>Chitinophagaceae</taxon>
        <taxon>Chitinophaga</taxon>
    </lineage>
</organism>
<dbReference type="RefSeq" id="WP_079467733.1">
    <property type="nucleotide sequence ID" value="NZ_FUZZ01000001.1"/>
</dbReference>
<dbReference type="EMBL" id="FUZZ01000001">
    <property type="protein sequence ID" value="SKC95461.1"/>
    <property type="molecule type" value="Genomic_DNA"/>
</dbReference>
<name>A0A1T5N4Q1_9BACT</name>
<dbReference type="AlphaFoldDB" id="A0A1T5N4Q1"/>
<proteinExistence type="predicted"/>